<evidence type="ECO:0000313" key="3">
    <source>
        <dbReference type="Proteomes" id="UP000237934"/>
    </source>
</evidence>
<dbReference type="Gene3D" id="2.60.40.1080">
    <property type="match status" value="1"/>
</dbReference>
<dbReference type="Proteomes" id="UP000237934">
    <property type="component" value="Unassembled WGS sequence"/>
</dbReference>
<reference evidence="2 3" key="1">
    <citation type="journal article" date="2018" name="Pathog. Dis.">
        <title>Whole-genome sequencing based characterization of antimicrobial resistance in Enterococcus.</title>
        <authorList>
            <person name="Tyson G."/>
        </authorList>
    </citation>
    <scope>NUCLEOTIDE SEQUENCE [LARGE SCALE GENOMIC DNA]</scope>
    <source>
        <strain evidence="2 3">CVM N55263</strain>
    </source>
</reference>
<feature type="domain" description="BIG2" evidence="1">
    <location>
        <begin position="15"/>
        <end position="92"/>
    </location>
</feature>
<evidence type="ECO:0000259" key="1">
    <source>
        <dbReference type="SMART" id="SM00635"/>
    </source>
</evidence>
<evidence type="ECO:0000313" key="2">
    <source>
        <dbReference type="EMBL" id="PQF24873.1"/>
    </source>
</evidence>
<organism evidence="2 3">
    <name type="scientific">Enterococcus mundtii</name>
    <dbReference type="NCBI Taxonomy" id="53346"/>
    <lineage>
        <taxon>Bacteria</taxon>
        <taxon>Bacillati</taxon>
        <taxon>Bacillota</taxon>
        <taxon>Bacilli</taxon>
        <taxon>Lactobacillales</taxon>
        <taxon>Enterococcaceae</taxon>
        <taxon>Enterococcus</taxon>
    </lineage>
</organism>
<sequence>MQRQAKNGSSGGVISPTSVKLNKTTLSLVVGATETLTATVLPANATNKNVTWSAVDSTIATVDAKGKVVAVKAGTTEITVNTVDGNKSAECALTVTAL</sequence>
<accession>A0A2S7RXR0</accession>
<protein>
    <recommendedName>
        <fullName evidence="1">BIG2 domain-containing protein</fullName>
    </recommendedName>
</protein>
<dbReference type="InterPro" id="IPR003343">
    <property type="entry name" value="Big_2"/>
</dbReference>
<dbReference type="SMART" id="SM00635">
    <property type="entry name" value="BID_2"/>
    <property type="match status" value="1"/>
</dbReference>
<dbReference type="SUPFAM" id="SSF49373">
    <property type="entry name" value="Invasin/intimin cell-adhesion fragments"/>
    <property type="match status" value="1"/>
</dbReference>
<name>A0A2S7RXR0_ENTMU</name>
<comment type="caution">
    <text evidence="2">The sequence shown here is derived from an EMBL/GenBank/DDBJ whole genome shotgun (WGS) entry which is preliminary data.</text>
</comment>
<gene>
    <name evidence="2" type="ORF">CUS89_03280</name>
</gene>
<dbReference type="Pfam" id="PF02368">
    <property type="entry name" value="Big_2"/>
    <property type="match status" value="1"/>
</dbReference>
<dbReference type="AlphaFoldDB" id="A0A2S7RXR0"/>
<proteinExistence type="predicted"/>
<dbReference type="InterPro" id="IPR008964">
    <property type="entry name" value="Invasin/intimin_cell_adhesion"/>
</dbReference>
<dbReference type="EMBL" id="PUAP01000010">
    <property type="protein sequence ID" value="PQF24873.1"/>
    <property type="molecule type" value="Genomic_DNA"/>
</dbReference>
<dbReference type="RefSeq" id="WP_080388620.1">
    <property type="nucleotide sequence ID" value="NZ_JAQRDH010000008.1"/>
</dbReference>